<dbReference type="Gene3D" id="1.10.10.10">
    <property type="entry name" value="Winged helix-like DNA-binding domain superfamily/Winged helix DNA-binding domain"/>
    <property type="match status" value="1"/>
</dbReference>
<sequence length="104" mass="11895">MAYLSRRIAERTEATAALEEPPAVVPDDGIDQFSRAYKLSENETRVLRLTVRGRTRQRIAETLYVSAGTVNTYLHRIYQKAGVHSRQELLDKIEEFPGMGTEER</sequence>
<dbReference type="PANTHER" id="PTHR44688">
    <property type="entry name" value="DNA-BINDING TRANSCRIPTIONAL ACTIVATOR DEVR_DOSR"/>
    <property type="match status" value="1"/>
</dbReference>
<gene>
    <name evidence="5" type="ORF">LPT13_07110</name>
</gene>
<keyword evidence="6" id="KW-1185">Reference proteome</keyword>
<dbReference type="EMBL" id="JAJMLW010000002">
    <property type="protein sequence ID" value="MCI2242117.1"/>
    <property type="molecule type" value="Genomic_DNA"/>
</dbReference>
<keyword evidence="1" id="KW-0805">Transcription regulation</keyword>
<dbReference type="RefSeq" id="WP_242165017.1">
    <property type="nucleotide sequence ID" value="NZ_JAJMLW010000002.1"/>
</dbReference>
<evidence type="ECO:0000256" key="2">
    <source>
        <dbReference type="ARBA" id="ARBA00023125"/>
    </source>
</evidence>
<dbReference type="InterPro" id="IPR036388">
    <property type="entry name" value="WH-like_DNA-bd_sf"/>
</dbReference>
<dbReference type="SMART" id="SM00421">
    <property type="entry name" value="HTH_LUXR"/>
    <property type="match status" value="1"/>
</dbReference>
<proteinExistence type="predicted"/>
<dbReference type="SUPFAM" id="SSF46894">
    <property type="entry name" value="C-terminal effector domain of the bipartite response regulators"/>
    <property type="match status" value="1"/>
</dbReference>
<dbReference type="Pfam" id="PF00196">
    <property type="entry name" value="GerE"/>
    <property type="match status" value="1"/>
</dbReference>
<organism evidence="5 6">
    <name type="scientific">Adlercreutzia faecimuris</name>
    <dbReference type="NCBI Taxonomy" id="2897341"/>
    <lineage>
        <taxon>Bacteria</taxon>
        <taxon>Bacillati</taxon>
        <taxon>Actinomycetota</taxon>
        <taxon>Coriobacteriia</taxon>
        <taxon>Eggerthellales</taxon>
        <taxon>Eggerthellaceae</taxon>
        <taxon>Adlercreutzia</taxon>
    </lineage>
</organism>
<dbReference type="PANTHER" id="PTHR44688:SF16">
    <property type="entry name" value="DNA-BINDING TRANSCRIPTIONAL ACTIVATOR DEVR_DOSR"/>
    <property type="match status" value="1"/>
</dbReference>
<accession>A0ABS9WI35</accession>
<evidence type="ECO:0000256" key="3">
    <source>
        <dbReference type="ARBA" id="ARBA00023163"/>
    </source>
</evidence>
<feature type="domain" description="HTH luxR-type" evidence="4">
    <location>
        <begin position="32"/>
        <end position="97"/>
    </location>
</feature>
<dbReference type="PROSITE" id="PS50043">
    <property type="entry name" value="HTH_LUXR_2"/>
    <property type="match status" value="1"/>
</dbReference>
<comment type="caution">
    <text evidence="5">The sequence shown here is derived from an EMBL/GenBank/DDBJ whole genome shotgun (WGS) entry which is preliminary data.</text>
</comment>
<evidence type="ECO:0000313" key="6">
    <source>
        <dbReference type="Proteomes" id="UP001430755"/>
    </source>
</evidence>
<dbReference type="InterPro" id="IPR016032">
    <property type="entry name" value="Sig_transdc_resp-reg_C-effctor"/>
</dbReference>
<dbReference type="Proteomes" id="UP001430755">
    <property type="component" value="Unassembled WGS sequence"/>
</dbReference>
<dbReference type="PRINTS" id="PR00038">
    <property type="entry name" value="HTHLUXR"/>
</dbReference>
<dbReference type="InterPro" id="IPR000792">
    <property type="entry name" value="Tscrpt_reg_LuxR_C"/>
</dbReference>
<reference evidence="5" key="1">
    <citation type="submission" date="2021-11" db="EMBL/GenBank/DDBJ databases">
        <title>A Novel Adlercreutzia Species, isolated from a Allomyrina dichotoma larva feces.</title>
        <authorList>
            <person name="Suh M.K."/>
        </authorList>
    </citation>
    <scope>NUCLEOTIDE SEQUENCE</scope>
    <source>
        <strain evidence="5">JBNU-10</strain>
    </source>
</reference>
<protein>
    <submittedName>
        <fullName evidence="5">Helix-turn-helix transcriptional regulator</fullName>
    </submittedName>
</protein>
<name>A0ABS9WI35_9ACTN</name>
<evidence type="ECO:0000313" key="5">
    <source>
        <dbReference type="EMBL" id="MCI2242117.1"/>
    </source>
</evidence>
<dbReference type="CDD" id="cd06170">
    <property type="entry name" value="LuxR_C_like"/>
    <property type="match status" value="1"/>
</dbReference>
<keyword evidence="2" id="KW-0238">DNA-binding</keyword>
<keyword evidence="3" id="KW-0804">Transcription</keyword>
<evidence type="ECO:0000259" key="4">
    <source>
        <dbReference type="PROSITE" id="PS50043"/>
    </source>
</evidence>
<evidence type="ECO:0000256" key="1">
    <source>
        <dbReference type="ARBA" id="ARBA00023015"/>
    </source>
</evidence>